<gene>
    <name evidence="5" type="ORF">COHA_009538</name>
</gene>
<evidence type="ECO:0000256" key="1">
    <source>
        <dbReference type="ARBA" id="ARBA00001554"/>
    </source>
</evidence>
<sequence length="218" mass="23750">MQLAAPARLSQQLGALQRTVTAAQRRGVSAARRGGLQICASINPNAERALMGEDFGARDPTAGELGSNFGDKVLGNYNTEHIIKPPDAMGEIVGLKNKKCVACEGGIEALPESEINRLQKQCAGWRLGKNAAGHDCISHEWKVRNFRAGLDLFQRIAVIAEEEGHHPDLHLTGYNTVVAEMTTHAAKGLTENDFIMAAKINEIEMSDLLPKRKPKFWA</sequence>
<reference evidence="5" key="1">
    <citation type="submission" date="2020-11" db="EMBL/GenBank/DDBJ databases">
        <title>Chlorella ohadii genome sequencing and assembly.</title>
        <authorList>
            <person name="Murik O."/>
            <person name="Treves H."/>
            <person name="Kedem I."/>
            <person name="Shotland Y."/>
            <person name="Kaplan A."/>
        </authorList>
    </citation>
    <scope>NUCLEOTIDE SEQUENCE</scope>
    <source>
        <strain evidence="5">1</strain>
    </source>
</reference>
<dbReference type="GO" id="GO:0006729">
    <property type="term" value="P:tetrahydrobiopterin biosynthetic process"/>
    <property type="evidence" value="ECO:0007669"/>
    <property type="project" value="InterPro"/>
</dbReference>
<name>A0AAD5DLP4_9CHLO</name>
<evidence type="ECO:0000256" key="2">
    <source>
        <dbReference type="ARBA" id="ARBA00006472"/>
    </source>
</evidence>
<evidence type="ECO:0000256" key="4">
    <source>
        <dbReference type="ARBA" id="ARBA00023239"/>
    </source>
</evidence>
<dbReference type="EMBL" id="JADXDR010000180">
    <property type="protein sequence ID" value="KAI7836654.1"/>
    <property type="molecule type" value="Genomic_DNA"/>
</dbReference>
<dbReference type="Pfam" id="PF01329">
    <property type="entry name" value="Pterin_4a"/>
    <property type="match status" value="1"/>
</dbReference>
<evidence type="ECO:0000313" key="6">
    <source>
        <dbReference type="Proteomes" id="UP001205105"/>
    </source>
</evidence>
<dbReference type="Proteomes" id="UP001205105">
    <property type="component" value="Unassembled WGS sequence"/>
</dbReference>
<dbReference type="InterPro" id="IPR001533">
    <property type="entry name" value="Pterin_deHydtase"/>
</dbReference>
<dbReference type="AlphaFoldDB" id="A0AAD5DLP4"/>
<comment type="caution">
    <text evidence="5">The sequence shown here is derived from an EMBL/GenBank/DDBJ whole genome shotgun (WGS) entry which is preliminary data.</text>
</comment>
<keyword evidence="6" id="KW-1185">Reference proteome</keyword>
<keyword evidence="4" id="KW-0456">Lyase</keyword>
<organism evidence="5 6">
    <name type="scientific">Chlorella ohadii</name>
    <dbReference type="NCBI Taxonomy" id="2649997"/>
    <lineage>
        <taxon>Eukaryota</taxon>
        <taxon>Viridiplantae</taxon>
        <taxon>Chlorophyta</taxon>
        <taxon>core chlorophytes</taxon>
        <taxon>Trebouxiophyceae</taxon>
        <taxon>Chlorellales</taxon>
        <taxon>Chlorellaceae</taxon>
        <taxon>Chlorella clade</taxon>
        <taxon>Chlorella</taxon>
    </lineage>
</organism>
<evidence type="ECO:0000313" key="5">
    <source>
        <dbReference type="EMBL" id="KAI7836654.1"/>
    </source>
</evidence>
<dbReference type="PANTHER" id="PTHR12599:SF8">
    <property type="entry name" value="PTERIN-4-ALPHA-CARBINOLAMINE DEHYDRATASE, CHLOROPLASTIC-RELATED"/>
    <property type="match status" value="1"/>
</dbReference>
<comment type="catalytic activity">
    <reaction evidence="1">
        <text>(4aS,6R)-4a-hydroxy-L-erythro-5,6,7,8-tetrahydrobiopterin = (6R)-L-erythro-6,7-dihydrobiopterin + H2O</text>
        <dbReference type="Rhea" id="RHEA:11920"/>
        <dbReference type="ChEBI" id="CHEBI:15377"/>
        <dbReference type="ChEBI" id="CHEBI:15642"/>
        <dbReference type="ChEBI" id="CHEBI:43120"/>
        <dbReference type="EC" id="4.2.1.96"/>
    </reaction>
</comment>
<dbReference type="Gene3D" id="3.30.1360.20">
    <property type="entry name" value="Transcriptional coactivator/pterin dehydratase"/>
    <property type="match status" value="1"/>
</dbReference>
<dbReference type="SUPFAM" id="SSF55248">
    <property type="entry name" value="PCD-like"/>
    <property type="match status" value="1"/>
</dbReference>
<evidence type="ECO:0000256" key="3">
    <source>
        <dbReference type="ARBA" id="ARBA00013252"/>
    </source>
</evidence>
<dbReference type="GO" id="GO:0008124">
    <property type="term" value="F:4-alpha-hydroxytetrahydrobiopterin dehydratase activity"/>
    <property type="evidence" value="ECO:0007669"/>
    <property type="project" value="UniProtKB-EC"/>
</dbReference>
<protein>
    <recommendedName>
        <fullName evidence="3">4a-hydroxytetrahydrobiopterin dehydratase</fullName>
        <ecNumber evidence="3">4.2.1.96</ecNumber>
    </recommendedName>
</protein>
<dbReference type="InterPro" id="IPR036428">
    <property type="entry name" value="PCD_sf"/>
</dbReference>
<dbReference type="PANTHER" id="PTHR12599">
    <property type="entry name" value="PTERIN-4-ALPHA-CARBINOLAMINE DEHYDRATASE"/>
    <property type="match status" value="1"/>
</dbReference>
<dbReference type="EC" id="4.2.1.96" evidence="3"/>
<comment type="similarity">
    <text evidence="2">Belongs to the pterin-4-alpha-carbinolamine dehydratase family.</text>
</comment>
<proteinExistence type="inferred from homology"/>
<accession>A0AAD5DLP4</accession>